<dbReference type="AlphaFoldDB" id="A0A4Q9V2N5"/>
<evidence type="ECO:0000313" key="3">
    <source>
        <dbReference type="Proteomes" id="UP000293036"/>
    </source>
</evidence>
<gene>
    <name evidence="2" type="ORF">EZJ44_01870</name>
</gene>
<reference evidence="2 3" key="1">
    <citation type="submission" date="2019-02" db="EMBL/GenBank/DDBJ databases">
        <title>Arcanobacterium bovis sp. nov., isolated from the milk of a cow with mastitis.</title>
        <authorList>
            <person name="Sammra O."/>
            <person name="Foster G."/>
            <person name="Hassan A."/>
            <person name="Alssahen M."/>
            <person name="Laemmler C."/>
            <person name="Borowiak M."/>
            <person name="Malorny B."/>
            <person name="Abdulmawjood A."/>
        </authorList>
    </citation>
    <scope>NUCLEOTIDE SEQUENCE [LARGE SCALE GENOMIC DNA]</scope>
    <source>
        <strain evidence="2 3">C605018/01/1</strain>
    </source>
</reference>
<name>A0A4Q9V2N5_9ACTO</name>
<protein>
    <recommendedName>
        <fullName evidence="4">Type II secretion system protein GspF domain-containing protein</fullName>
    </recommendedName>
</protein>
<keyword evidence="1" id="KW-0812">Transmembrane</keyword>
<keyword evidence="1" id="KW-1133">Transmembrane helix</keyword>
<feature type="transmembrane region" description="Helical" evidence="1">
    <location>
        <begin position="6"/>
        <end position="28"/>
    </location>
</feature>
<comment type="caution">
    <text evidence="2">The sequence shown here is derived from an EMBL/GenBank/DDBJ whole genome shotgun (WGS) entry which is preliminary data.</text>
</comment>
<feature type="transmembrane region" description="Helical" evidence="1">
    <location>
        <begin position="195"/>
        <end position="220"/>
    </location>
</feature>
<dbReference type="Proteomes" id="UP000293036">
    <property type="component" value="Unassembled WGS sequence"/>
</dbReference>
<dbReference type="OrthoDB" id="3267750at2"/>
<organism evidence="2 3">
    <name type="scientific">Arcanobacterium bovis</name>
    <dbReference type="NCBI Taxonomy" id="2529275"/>
    <lineage>
        <taxon>Bacteria</taxon>
        <taxon>Bacillati</taxon>
        <taxon>Actinomycetota</taxon>
        <taxon>Actinomycetes</taxon>
        <taxon>Actinomycetales</taxon>
        <taxon>Actinomycetaceae</taxon>
        <taxon>Arcanobacterium</taxon>
    </lineage>
</organism>
<proteinExistence type="predicted"/>
<accession>A0A4Q9V2N5</accession>
<dbReference type="RefSeq" id="WP_131279533.1">
    <property type="nucleotide sequence ID" value="NZ_JBHSLR010000009.1"/>
</dbReference>
<sequence length="234" mass="25357">MQGVMLCFLVYVFLMQVPWAGKIPKLLLKTRKTKRQHKRRKPASVDMGLLVTEVSTRLRCGSTVEYAWSRTLSHHQLMPADHGRDTTVLDADGIPVPLRDILFLSWWKKRQRKISPTVIDSLAGTFAVCRMGRATGAPMADILDACAAGITEASEAMSARKIAMAGPLTSARMLAALPVFGVLIGYVLGVNSIDFLLHTLAGNVALGLGICAEIAGIAIVRRMVKMAISSGGER</sequence>
<evidence type="ECO:0000313" key="2">
    <source>
        <dbReference type="EMBL" id="TBW23896.1"/>
    </source>
</evidence>
<evidence type="ECO:0008006" key="4">
    <source>
        <dbReference type="Google" id="ProtNLM"/>
    </source>
</evidence>
<dbReference type="EMBL" id="SJDT01000001">
    <property type="protein sequence ID" value="TBW23896.1"/>
    <property type="molecule type" value="Genomic_DNA"/>
</dbReference>
<feature type="transmembrane region" description="Helical" evidence="1">
    <location>
        <begin position="170"/>
        <end position="189"/>
    </location>
</feature>
<keyword evidence="3" id="KW-1185">Reference proteome</keyword>
<evidence type="ECO:0000256" key="1">
    <source>
        <dbReference type="SAM" id="Phobius"/>
    </source>
</evidence>
<keyword evidence="1" id="KW-0472">Membrane</keyword>